<sequence length="83" mass="8967">MVAAFSAHGISKRVLFKEYLMVEVPAIMAEWDRRDAMLAFGFYGVPGAGQASGGSSTGYDPLKNQEFDAGEFERLRMLTGGSA</sequence>
<proteinExistence type="predicted"/>
<evidence type="ECO:0000313" key="2">
    <source>
        <dbReference type="Proteomes" id="UP000245634"/>
    </source>
</evidence>
<protein>
    <submittedName>
        <fullName evidence="1">Uncharacterized protein</fullName>
    </submittedName>
</protein>
<accession>A0A316D7D7</accession>
<organism evidence="1 2">
    <name type="scientific">Tumebacillus permanentifrigoris</name>
    <dbReference type="NCBI Taxonomy" id="378543"/>
    <lineage>
        <taxon>Bacteria</taxon>
        <taxon>Bacillati</taxon>
        <taxon>Bacillota</taxon>
        <taxon>Bacilli</taxon>
        <taxon>Bacillales</taxon>
        <taxon>Alicyclobacillaceae</taxon>
        <taxon>Tumebacillus</taxon>
    </lineage>
</organism>
<comment type="caution">
    <text evidence="1">The sequence shown here is derived from an EMBL/GenBank/DDBJ whole genome shotgun (WGS) entry which is preliminary data.</text>
</comment>
<name>A0A316D7D7_9BACL</name>
<dbReference type="Proteomes" id="UP000245634">
    <property type="component" value="Unassembled WGS sequence"/>
</dbReference>
<evidence type="ECO:0000313" key="1">
    <source>
        <dbReference type="EMBL" id="PWK05299.1"/>
    </source>
</evidence>
<dbReference type="EMBL" id="QGGL01000024">
    <property type="protein sequence ID" value="PWK05299.1"/>
    <property type="molecule type" value="Genomic_DNA"/>
</dbReference>
<gene>
    <name evidence="1" type="ORF">C7459_12448</name>
</gene>
<keyword evidence="2" id="KW-1185">Reference proteome</keyword>
<dbReference type="AlphaFoldDB" id="A0A316D7D7"/>
<reference evidence="1 2" key="1">
    <citation type="submission" date="2018-05" db="EMBL/GenBank/DDBJ databases">
        <title>Genomic Encyclopedia of Type Strains, Phase IV (KMG-IV): sequencing the most valuable type-strain genomes for metagenomic binning, comparative biology and taxonomic classification.</title>
        <authorList>
            <person name="Goeker M."/>
        </authorList>
    </citation>
    <scope>NUCLEOTIDE SEQUENCE [LARGE SCALE GENOMIC DNA]</scope>
    <source>
        <strain evidence="1 2">DSM 18773</strain>
    </source>
</reference>